<dbReference type="AlphaFoldDB" id="A0AAF0AWK8"/>
<dbReference type="InterPro" id="IPR036291">
    <property type="entry name" value="NAD(P)-bd_dom_sf"/>
</dbReference>
<dbReference type="SUPFAM" id="SSF48179">
    <property type="entry name" value="6-phosphogluconate dehydrogenase C-terminal domain-like"/>
    <property type="match status" value="1"/>
</dbReference>
<dbReference type="Gene3D" id="3.40.50.720">
    <property type="entry name" value="NAD(P)-binding Rossmann-like Domain"/>
    <property type="match status" value="1"/>
</dbReference>
<dbReference type="KEGG" id="som:SOMG_05084"/>
<dbReference type="PANTHER" id="PTHR43765">
    <property type="entry name" value="2-DEHYDROPANTOATE 2-REDUCTASE-RELATED"/>
    <property type="match status" value="1"/>
</dbReference>
<keyword evidence="3 6" id="KW-0521">NADP</keyword>
<keyword evidence="10" id="KW-1185">Reference proteome</keyword>
<gene>
    <name evidence="9" type="ORF">SOMG_05084</name>
</gene>
<dbReference type="Pfam" id="PF08546">
    <property type="entry name" value="ApbA_C"/>
    <property type="match status" value="1"/>
</dbReference>
<sequence>MDGSVYVLGVGSIGTFLSCELSSLPNFEDKVVLLLRNKDRLKQFRENGSYLTLERILDNKQELIRHKVKATCPSEVNVDALDNLIVTAKTTETEAAIRDYLPMLNKHSNVLFVHNGFGVIEALIKTVWKNPYTRPNLYQGVTSHSVSSKESFWYYHTCFGVLKIAKVPRIDEGQSVPNTVEPCAMVQGLLEAKMTNGSYLEYVDLLIFQCQKFMVNSCMNSTTAIMNCVNYELSNITEVKSLFHSIIIECVDVLFKSNNLLAKSEKAREILSVPKLLNLILYLGFVENAKNSTSMRIDTLQKRETEIDSLNGWIVKLAEELDYEATVNKTITLLVKARTKVNQRRL</sequence>
<dbReference type="GO" id="GO:0008677">
    <property type="term" value="F:2-dehydropantoate 2-reductase activity"/>
    <property type="evidence" value="ECO:0007669"/>
    <property type="project" value="UniProtKB-EC"/>
</dbReference>
<dbReference type="Pfam" id="PF02558">
    <property type="entry name" value="ApbA"/>
    <property type="match status" value="1"/>
</dbReference>
<keyword evidence="4 6" id="KW-0560">Oxidoreductase</keyword>
<evidence type="ECO:0000256" key="5">
    <source>
        <dbReference type="ARBA" id="ARBA00032024"/>
    </source>
</evidence>
<dbReference type="NCBIfam" id="TIGR00745">
    <property type="entry name" value="apbA_panE"/>
    <property type="match status" value="1"/>
</dbReference>
<dbReference type="GeneID" id="80878548"/>
<dbReference type="RefSeq" id="XP_056039079.1">
    <property type="nucleotide sequence ID" value="XM_056183859.1"/>
</dbReference>
<evidence type="ECO:0000256" key="6">
    <source>
        <dbReference type="RuleBase" id="RU362068"/>
    </source>
</evidence>
<dbReference type="EMBL" id="CP115613">
    <property type="protein sequence ID" value="WBW74836.1"/>
    <property type="molecule type" value="Genomic_DNA"/>
</dbReference>
<dbReference type="GO" id="GO:0005739">
    <property type="term" value="C:mitochondrion"/>
    <property type="evidence" value="ECO:0007669"/>
    <property type="project" value="TreeGrafter"/>
</dbReference>
<dbReference type="InterPro" id="IPR050838">
    <property type="entry name" value="Ketopantoate_reductase"/>
</dbReference>
<feature type="domain" description="Ketopantoate reductase N-terminal" evidence="7">
    <location>
        <begin position="5"/>
        <end position="167"/>
    </location>
</feature>
<evidence type="ECO:0000313" key="9">
    <source>
        <dbReference type="EMBL" id="WBW74836.1"/>
    </source>
</evidence>
<evidence type="ECO:0000256" key="3">
    <source>
        <dbReference type="ARBA" id="ARBA00022857"/>
    </source>
</evidence>
<protein>
    <recommendedName>
        <fullName evidence="2 6">2-dehydropantoate 2-reductase</fullName>
        <ecNumber evidence="2 6">1.1.1.169</ecNumber>
    </recommendedName>
    <alternativeName>
        <fullName evidence="5 6">Ketopantoate reductase</fullName>
    </alternativeName>
</protein>
<evidence type="ECO:0000313" key="10">
    <source>
        <dbReference type="Proteomes" id="UP001212411"/>
    </source>
</evidence>
<feature type="domain" description="Ketopantoate reductase C-terminal" evidence="8">
    <location>
        <begin position="209"/>
        <end position="338"/>
    </location>
</feature>
<dbReference type="Gene3D" id="1.10.1040.10">
    <property type="entry name" value="N-(1-d-carboxylethyl)-l-norvaline Dehydrogenase, domain 2"/>
    <property type="match status" value="1"/>
</dbReference>
<dbReference type="InterPro" id="IPR013328">
    <property type="entry name" value="6PGD_dom2"/>
</dbReference>
<dbReference type="SUPFAM" id="SSF51735">
    <property type="entry name" value="NAD(P)-binding Rossmann-fold domains"/>
    <property type="match status" value="1"/>
</dbReference>
<dbReference type="InterPro" id="IPR008927">
    <property type="entry name" value="6-PGluconate_DH-like_C_sf"/>
</dbReference>
<organism evidence="9 10">
    <name type="scientific">Schizosaccharomyces osmophilus</name>
    <dbReference type="NCBI Taxonomy" id="2545709"/>
    <lineage>
        <taxon>Eukaryota</taxon>
        <taxon>Fungi</taxon>
        <taxon>Dikarya</taxon>
        <taxon>Ascomycota</taxon>
        <taxon>Taphrinomycotina</taxon>
        <taxon>Schizosaccharomycetes</taxon>
        <taxon>Schizosaccharomycetales</taxon>
        <taxon>Schizosaccharomycetaceae</taxon>
        <taxon>Schizosaccharomyces</taxon>
    </lineage>
</organism>
<comment type="catalytic activity">
    <reaction evidence="6">
        <text>(R)-pantoate + NADP(+) = 2-dehydropantoate + NADPH + H(+)</text>
        <dbReference type="Rhea" id="RHEA:16233"/>
        <dbReference type="ChEBI" id="CHEBI:11561"/>
        <dbReference type="ChEBI" id="CHEBI:15378"/>
        <dbReference type="ChEBI" id="CHEBI:15980"/>
        <dbReference type="ChEBI" id="CHEBI:57783"/>
        <dbReference type="ChEBI" id="CHEBI:58349"/>
        <dbReference type="EC" id="1.1.1.169"/>
    </reaction>
</comment>
<evidence type="ECO:0000256" key="2">
    <source>
        <dbReference type="ARBA" id="ARBA00013014"/>
    </source>
</evidence>
<comment type="function">
    <text evidence="6">Catalyzes the NADPH-dependent reduction of ketopantoate into pantoic acid.</text>
</comment>
<accession>A0AAF0AWK8</accession>
<dbReference type="GO" id="GO:0050661">
    <property type="term" value="F:NADP binding"/>
    <property type="evidence" value="ECO:0007669"/>
    <property type="project" value="TreeGrafter"/>
</dbReference>
<dbReference type="InterPro" id="IPR013752">
    <property type="entry name" value="KPA_reductase"/>
</dbReference>
<dbReference type="InterPro" id="IPR013332">
    <property type="entry name" value="KPR_N"/>
</dbReference>
<evidence type="ECO:0000256" key="1">
    <source>
        <dbReference type="ARBA" id="ARBA00007870"/>
    </source>
</evidence>
<dbReference type="GO" id="GO:0015940">
    <property type="term" value="P:pantothenate biosynthetic process"/>
    <property type="evidence" value="ECO:0007669"/>
    <property type="project" value="InterPro"/>
</dbReference>
<dbReference type="Proteomes" id="UP001212411">
    <property type="component" value="Chromosome 3"/>
</dbReference>
<reference evidence="9 10" key="1">
    <citation type="journal article" date="2023" name="G3 (Bethesda)">
        <title>A high-quality reference genome for the fission yeast Schizosaccharomyces osmophilus.</title>
        <authorList>
            <person name="Jia G.S."/>
            <person name="Zhang W.C."/>
            <person name="Liang Y."/>
            <person name="Liu X.H."/>
            <person name="Rhind N."/>
            <person name="Pidoux A."/>
            <person name="Brysch-Herzberg M."/>
            <person name="Du L.L."/>
        </authorList>
    </citation>
    <scope>NUCLEOTIDE SEQUENCE [LARGE SCALE GENOMIC DNA]</scope>
    <source>
        <strain evidence="9 10">CBS 15793</strain>
    </source>
</reference>
<dbReference type="PANTHER" id="PTHR43765:SF2">
    <property type="entry name" value="2-DEHYDROPANTOATE 2-REDUCTASE"/>
    <property type="match status" value="1"/>
</dbReference>
<evidence type="ECO:0000259" key="8">
    <source>
        <dbReference type="Pfam" id="PF08546"/>
    </source>
</evidence>
<evidence type="ECO:0000259" key="7">
    <source>
        <dbReference type="Pfam" id="PF02558"/>
    </source>
</evidence>
<comment type="similarity">
    <text evidence="1 6">Belongs to the ketopantoate reductase family.</text>
</comment>
<dbReference type="EC" id="1.1.1.169" evidence="2 6"/>
<proteinExistence type="inferred from homology"/>
<evidence type="ECO:0000256" key="4">
    <source>
        <dbReference type="ARBA" id="ARBA00023002"/>
    </source>
</evidence>
<dbReference type="InterPro" id="IPR003710">
    <property type="entry name" value="ApbA"/>
</dbReference>
<name>A0AAF0AWK8_9SCHI</name>